<dbReference type="PANTHER" id="PTHR40758">
    <property type="entry name" value="CONSERVED PROTEIN"/>
    <property type="match status" value="1"/>
</dbReference>
<feature type="domain" description="MDMPI C-terminal" evidence="2">
    <location>
        <begin position="182"/>
        <end position="270"/>
    </location>
</feature>
<feature type="domain" description="Mycothiol-dependent maleylpyruvate isomerase metal-binding" evidence="3">
    <location>
        <begin position="47"/>
        <end position="166"/>
    </location>
</feature>
<evidence type="ECO:0000313" key="4">
    <source>
        <dbReference type="EMBL" id="SDJ39590.1"/>
    </source>
</evidence>
<evidence type="ECO:0000256" key="1">
    <source>
        <dbReference type="SAM" id="MobiDB-lite"/>
    </source>
</evidence>
<protein>
    <submittedName>
        <fullName evidence="4">TIGR03083 family protein</fullName>
    </submittedName>
</protein>
<evidence type="ECO:0000313" key="5">
    <source>
        <dbReference type="Proteomes" id="UP000199155"/>
    </source>
</evidence>
<dbReference type="SUPFAM" id="SSF109854">
    <property type="entry name" value="DinB/YfiT-like putative metalloenzymes"/>
    <property type="match status" value="1"/>
</dbReference>
<dbReference type="AlphaFoldDB" id="A0A1G8TFX9"/>
<dbReference type="STRING" id="417292.SAMN05421806_101205"/>
<evidence type="ECO:0000259" key="2">
    <source>
        <dbReference type="Pfam" id="PF07398"/>
    </source>
</evidence>
<sequence length="281" mass="30411">MPVVTVGMVTEPAPSPAPVSTPRNPLVTGPTRSLGSRAMDIATHIAALRAEGQLLADNAEAAGADAAVPTCPGWRVRDLVRHTGTVHRWAAAFVVEGHKRYQPDAGEPDLDGAELFAWFREGHGLLVEALEQAPDDLECWAFLPAPSARAFWARRQAHETAIHRVDSESALHAAERTALTPEFAVDGIDELLCGFHAREKSRVRSDEPKVLRVRATDADAVWTVHISEKVPVTTRDAEGPADCEISGPAARLYLALWNRLPTPPITGDATVARLWRETSAV</sequence>
<evidence type="ECO:0000259" key="3">
    <source>
        <dbReference type="Pfam" id="PF11716"/>
    </source>
</evidence>
<dbReference type="InterPro" id="IPR024344">
    <property type="entry name" value="MDMPI_metal-binding"/>
</dbReference>
<dbReference type="EMBL" id="FNFF01000001">
    <property type="protein sequence ID" value="SDJ39590.1"/>
    <property type="molecule type" value="Genomic_DNA"/>
</dbReference>
<dbReference type="GO" id="GO:0046872">
    <property type="term" value="F:metal ion binding"/>
    <property type="evidence" value="ECO:0007669"/>
    <property type="project" value="InterPro"/>
</dbReference>
<dbReference type="InterPro" id="IPR010872">
    <property type="entry name" value="MDMPI_C-term_domain"/>
</dbReference>
<dbReference type="InterPro" id="IPR034660">
    <property type="entry name" value="DinB/YfiT-like"/>
</dbReference>
<dbReference type="Pfam" id="PF07398">
    <property type="entry name" value="MDMPI_C"/>
    <property type="match status" value="1"/>
</dbReference>
<dbReference type="PANTHER" id="PTHR40758:SF1">
    <property type="entry name" value="CONSERVED PROTEIN"/>
    <property type="match status" value="1"/>
</dbReference>
<proteinExistence type="predicted"/>
<dbReference type="GO" id="GO:0005886">
    <property type="term" value="C:plasma membrane"/>
    <property type="evidence" value="ECO:0007669"/>
    <property type="project" value="TreeGrafter"/>
</dbReference>
<feature type="region of interest" description="Disordered" evidence="1">
    <location>
        <begin position="1"/>
        <end position="33"/>
    </location>
</feature>
<organism evidence="4 5">
    <name type="scientific">Streptomyces indicus</name>
    <dbReference type="NCBI Taxonomy" id="417292"/>
    <lineage>
        <taxon>Bacteria</taxon>
        <taxon>Bacillati</taxon>
        <taxon>Actinomycetota</taxon>
        <taxon>Actinomycetes</taxon>
        <taxon>Kitasatosporales</taxon>
        <taxon>Streptomycetaceae</taxon>
        <taxon>Streptomyces</taxon>
    </lineage>
</organism>
<keyword evidence="5" id="KW-1185">Reference proteome</keyword>
<dbReference type="NCBIfam" id="TIGR03083">
    <property type="entry name" value="maleylpyruvate isomerase family mycothiol-dependent enzyme"/>
    <property type="match status" value="1"/>
</dbReference>
<reference evidence="4 5" key="1">
    <citation type="submission" date="2016-10" db="EMBL/GenBank/DDBJ databases">
        <authorList>
            <person name="de Groot N.N."/>
        </authorList>
    </citation>
    <scope>NUCLEOTIDE SEQUENCE [LARGE SCALE GENOMIC DNA]</scope>
    <source>
        <strain evidence="4 5">CGMCC 4.5727</strain>
    </source>
</reference>
<dbReference type="InterPro" id="IPR017517">
    <property type="entry name" value="Maleyloyr_isom"/>
</dbReference>
<gene>
    <name evidence="4" type="ORF">SAMN05421806_101205</name>
</gene>
<name>A0A1G8TFX9_9ACTN</name>
<dbReference type="Pfam" id="PF11716">
    <property type="entry name" value="MDMPI_N"/>
    <property type="match status" value="1"/>
</dbReference>
<accession>A0A1G8TFX9</accession>
<dbReference type="Proteomes" id="UP000199155">
    <property type="component" value="Unassembled WGS sequence"/>
</dbReference>